<dbReference type="PANTHER" id="PTHR31666">
    <property type="entry name" value="PROTEIN CXORF40A-RELATED"/>
    <property type="match status" value="1"/>
</dbReference>
<feature type="region of interest" description="Disordered" evidence="1">
    <location>
        <begin position="212"/>
        <end position="232"/>
    </location>
</feature>
<proteinExistence type="predicted"/>
<sequence length="232" mass="26538">MTLQVGCLSFRQPYAGLVLNGVKSIETRWRPLLSAMENCTLAIHIAQKDWEGDQWRDMLTNTFGMSHMQIEELLASGDRFGRGVVAGLVEVGETWCCSDNVPEEDLREMEKAAVLTGLTEKHLTQLSNPRWLKEPLYARGAGGRDILVVQENIHHFSEWPKVTLVSQRARCLPMPTLFKPAEKNTKIRIQRSQSTFQSFLRSALEDGRQCLQRRSQSLRTRPSRTKRAMIRK</sequence>
<evidence type="ECO:0000256" key="1">
    <source>
        <dbReference type="SAM" id="MobiDB-lite"/>
    </source>
</evidence>
<keyword evidence="4" id="KW-1185">Reference proteome</keyword>
<dbReference type="SUPFAM" id="SSF88697">
    <property type="entry name" value="PUA domain-like"/>
    <property type="match status" value="1"/>
</dbReference>
<evidence type="ECO:0000313" key="4">
    <source>
        <dbReference type="Proteomes" id="UP000694402"/>
    </source>
</evidence>
<reference evidence="3" key="1">
    <citation type="submission" date="2025-08" db="UniProtKB">
        <authorList>
            <consortium name="Ensembl"/>
        </authorList>
    </citation>
    <scope>IDENTIFICATION</scope>
</reference>
<reference evidence="3" key="2">
    <citation type="submission" date="2025-09" db="UniProtKB">
        <authorList>
            <consortium name="Ensembl"/>
        </authorList>
    </citation>
    <scope>IDENTIFICATION</scope>
</reference>
<dbReference type="Ensembl" id="ENSOTST00005014226.2">
    <property type="protein sequence ID" value="ENSOTSP00005012996.2"/>
    <property type="gene ID" value="ENSOTSG00005006654.2"/>
</dbReference>
<organism evidence="3 4">
    <name type="scientific">Oncorhynchus tshawytscha</name>
    <name type="common">Chinook salmon</name>
    <name type="synonym">Salmo tshawytscha</name>
    <dbReference type="NCBI Taxonomy" id="74940"/>
    <lineage>
        <taxon>Eukaryota</taxon>
        <taxon>Metazoa</taxon>
        <taxon>Chordata</taxon>
        <taxon>Craniata</taxon>
        <taxon>Vertebrata</taxon>
        <taxon>Euteleostomi</taxon>
        <taxon>Actinopterygii</taxon>
        <taxon>Neopterygii</taxon>
        <taxon>Teleostei</taxon>
        <taxon>Protacanthopterygii</taxon>
        <taxon>Salmoniformes</taxon>
        <taxon>Salmonidae</taxon>
        <taxon>Salmoninae</taxon>
        <taxon>Oncorhynchus</taxon>
    </lineage>
</organism>
<feature type="compositionally biased region" description="Basic residues" evidence="1">
    <location>
        <begin position="221"/>
        <end position="232"/>
    </location>
</feature>
<dbReference type="GeneTree" id="ENSGT00940000153299"/>
<protein>
    <recommendedName>
        <fullName evidence="2">ASCH domain-containing protein</fullName>
    </recommendedName>
</protein>
<gene>
    <name evidence="3" type="primary">LOC112231142</name>
</gene>
<name>A0A8C8CKJ1_ONCTS</name>
<dbReference type="Proteomes" id="UP000694402">
    <property type="component" value="Unassembled WGS sequence"/>
</dbReference>
<evidence type="ECO:0000259" key="2">
    <source>
        <dbReference type="SMART" id="SM01022"/>
    </source>
</evidence>
<accession>A0A8C8CKJ1</accession>
<dbReference type="InterPro" id="IPR007374">
    <property type="entry name" value="ASCH_domain"/>
</dbReference>
<dbReference type="PANTHER" id="PTHR31666:SF0">
    <property type="entry name" value="PROTEIN EOLA1-RELATED"/>
    <property type="match status" value="1"/>
</dbReference>
<dbReference type="SMART" id="SM01022">
    <property type="entry name" value="ASCH"/>
    <property type="match status" value="1"/>
</dbReference>
<dbReference type="InterPro" id="IPR033615">
    <property type="entry name" value="EOLA1/EOLA2"/>
</dbReference>
<feature type="domain" description="ASCH" evidence="2">
    <location>
        <begin position="8"/>
        <end position="113"/>
    </location>
</feature>
<dbReference type="AlphaFoldDB" id="A0A8C8CKJ1"/>
<evidence type="ECO:0000313" key="3">
    <source>
        <dbReference type="Ensembl" id="ENSOTSP00005012996.2"/>
    </source>
</evidence>
<dbReference type="InterPro" id="IPR015947">
    <property type="entry name" value="PUA-like_sf"/>
</dbReference>